<dbReference type="OrthoDB" id="9761274at2"/>
<dbReference type="NCBIfam" id="NF040716">
    <property type="entry name" value="YcaO_for_S12"/>
    <property type="match status" value="1"/>
</dbReference>
<dbReference type="Pfam" id="PF02566">
    <property type="entry name" value="OsmC"/>
    <property type="match status" value="1"/>
</dbReference>
<dbReference type="EMBL" id="AMRG01000001">
    <property type="protein sequence ID" value="EKE87539.1"/>
    <property type="molecule type" value="Genomic_DNA"/>
</dbReference>
<keyword evidence="3" id="KW-1185">Reference proteome</keyword>
<dbReference type="Gene3D" id="3.30.300.20">
    <property type="match status" value="1"/>
</dbReference>
<accession>K2KY92</accession>
<dbReference type="RefSeq" id="WP_008487038.1">
    <property type="nucleotide sequence ID" value="NZ_AMRG01000001.1"/>
</dbReference>
<sequence>MEINVNFLDNLRLEAKFDDFTVITDQPIRYKGDGSAPSPFDYFLASSALCAAYFVKVYCVSRDIPTDNIRLSQNNIVDPENRYNQIFKIQVELPEDISEKDRNGILRSIDRCTVKKVVQTGPEFQLEVVDNLAQDAQALLMAEPSAEATTYIEGKDLPLEQTIANMTAILADLGMKIEVASWRNIVPNVWSLHIRDAASPMCFTNGKGATKESALCSALGEFIERLSCNFFYNDQYFGEQIANSEFVHYPNEKWFTLTDDDSLPDGILDEHMRAIYDADGELRGSHLIDTNSGNQARGICALPYQRLADGETVYIPSNLIENLFLSNGMSAGNTLAEAQVQCLSEIFERAVKRDIIEQELALPDIPAAVLDRYPTIVAGIEGLQQQGFPVLVKDASLGGQFPVACVTLMNPRTGGVFASFGAHPSLQVAIERSLTELLQGRSFEGLNDVPPPTFNSMAVSEPNNFVEHFIDSTGVVSWRFFSSDADYPFCDWDFTHHQDQPLTTEQQAQRLFDILHELGKEVYQTVHEDLGAPVCRILVPDYSEVYPADDLIWDNTNKALAFREDILNLHRLSDEQLAALVEHLEESQLDNYTDIVTLIGIEFDDNTEWGQLTVLELKLLIYLALQQHEQALELVDMFLQYNTNTVKRGLFYQAMAAVLEITLDEELNLASFIDNLTRMFGDEVITAVVGSVDGSVRFYGLAETDLQLSGLERHQRLLESYQKLHKARAQRYQG</sequence>
<dbReference type="PANTHER" id="PTHR37809:SF1">
    <property type="entry name" value="RIBOSOMAL PROTEIN S12 METHYLTHIOTRANSFERASE ACCESSORY FACTOR YCAO"/>
    <property type="match status" value="1"/>
</dbReference>
<dbReference type="SUPFAM" id="SSF82784">
    <property type="entry name" value="OsmC-like"/>
    <property type="match status" value="1"/>
</dbReference>
<dbReference type="eggNOG" id="COG1765">
    <property type="taxonomic scope" value="Bacteria"/>
</dbReference>
<dbReference type="Pfam" id="PF02624">
    <property type="entry name" value="YcaO"/>
    <property type="match status" value="1"/>
</dbReference>
<dbReference type="AlphaFoldDB" id="K2KY92"/>
<dbReference type="Proteomes" id="UP000014115">
    <property type="component" value="Unassembled WGS sequence"/>
</dbReference>
<dbReference type="InterPro" id="IPR015946">
    <property type="entry name" value="KH_dom-like_a/b"/>
</dbReference>
<evidence type="ECO:0000313" key="3">
    <source>
        <dbReference type="Proteomes" id="UP000014115"/>
    </source>
</evidence>
<protein>
    <recommendedName>
        <fullName evidence="1">YcaO domain-containing protein</fullName>
    </recommendedName>
</protein>
<dbReference type="PROSITE" id="PS51664">
    <property type="entry name" value="YCAO"/>
    <property type="match status" value="1"/>
</dbReference>
<evidence type="ECO:0000313" key="2">
    <source>
        <dbReference type="EMBL" id="EKE87539.1"/>
    </source>
</evidence>
<proteinExistence type="predicted"/>
<dbReference type="PATRIC" id="fig|740709.3.peg.110"/>
<dbReference type="InterPro" id="IPR036102">
    <property type="entry name" value="OsmC/Ohrsf"/>
</dbReference>
<evidence type="ECO:0000259" key="1">
    <source>
        <dbReference type="PROSITE" id="PS51664"/>
    </source>
</evidence>
<gene>
    <name evidence="2" type="ORF">A10D4_00555</name>
</gene>
<feature type="domain" description="YcaO" evidence="1">
    <location>
        <begin position="206"/>
        <end position="575"/>
    </location>
</feature>
<dbReference type="Pfam" id="PF18381">
    <property type="entry name" value="YcaO_C"/>
    <property type="match status" value="1"/>
</dbReference>
<dbReference type="NCBIfam" id="TIGR03549">
    <property type="entry name" value="OsmC domain/YcaO domain-containing protein"/>
    <property type="match status" value="1"/>
</dbReference>
<dbReference type="NCBIfam" id="TIGR00702">
    <property type="entry name" value="YcaO-type kinase domain"/>
    <property type="match status" value="1"/>
</dbReference>
<dbReference type="InterPro" id="IPR003718">
    <property type="entry name" value="OsmC/Ohr_fam"/>
</dbReference>
<dbReference type="InterPro" id="IPR019938">
    <property type="entry name" value="YcaO_dom_prot"/>
</dbReference>
<dbReference type="STRING" id="740709.A10D4_00555"/>
<dbReference type="InterPro" id="IPR041080">
    <property type="entry name" value="YcaO_C"/>
</dbReference>
<name>K2KY92_9GAMM</name>
<dbReference type="eggNOG" id="COG1944">
    <property type="taxonomic scope" value="Bacteria"/>
</dbReference>
<dbReference type="InterPro" id="IPR003776">
    <property type="entry name" value="YcaO-like_dom"/>
</dbReference>
<reference evidence="2 3" key="1">
    <citation type="journal article" date="2012" name="J. Bacteriol.">
        <title>Genome Sequence of Idiomarina xiamenensis Type Strain 10-D-4.</title>
        <authorList>
            <person name="Lai Q."/>
            <person name="Wang L."/>
            <person name="Wang W."/>
            <person name="Shao Z."/>
        </authorList>
    </citation>
    <scope>NUCLEOTIDE SEQUENCE [LARGE SCALE GENOMIC DNA]</scope>
    <source>
        <strain evidence="2 3">10-D-4</strain>
    </source>
</reference>
<dbReference type="Gene3D" id="3.30.1330.230">
    <property type="match status" value="1"/>
</dbReference>
<dbReference type="PANTHER" id="PTHR37809">
    <property type="entry name" value="RIBOSOMAL PROTEIN S12 METHYLTHIOTRANSFERASE ACCESSORY FACTOR YCAO"/>
    <property type="match status" value="1"/>
</dbReference>
<comment type="caution">
    <text evidence="2">The sequence shown here is derived from an EMBL/GenBank/DDBJ whole genome shotgun (WGS) entry which is preliminary data.</text>
</comment>
<organism evidence="2 3">
    <name type="scientific">Idiomarina xiamenensis 10-D-4</name>
    <dbReference type="NCBI Taxonomy" id="740709"/>
    <lineage>
        <taxon>Bacteria</taxon>
        <taxon>Pseudomonadati</taxon>
        <taxon>Pseudomonadota</taxon>
        <taxon>Gammaproteobacteria</taxon>
        <taxon>Alteromonadales</taxon>
        <taxon>Idiomarinaceae</taxon>
        <taxon>Idiomarina</taxon>
    </lineage>
</organism>